<accession>A0A2Z6SP43</accession>
<dbReference type="Proteomes" id="UP000247702">
    <property type="component" value="Unassembled WGS sequence"/>
</dbReference>
<comment type="caution">
    <text evidence="2">The sequence shown here is derived from an EMBL/GenBank/DDBJ whole genome shotgun (WGS) entry which is preliminary data.</text>
</comment>
<feature type="compositionally biased region" description="Acidic residues" evidence="1">
    <location>
        <begin position="8"/>
        <end position="23"/>
    </location>
</feature>
<name>A0A2Z6SP43_9GLOM</name>
<dbReference type="AlphaFoldDB" id="A0A2Z6SP43"/>
<gene>
    <name evidence="3" type="ORF">RCL2_000773800</name>
    <name evidence="2" type="ORF">RclHR1_00880013</name>
</gene>
<evidence type="ECO:0000313" key="4">
    <source>
        <dbReference type="Proteomes" id="UP000247702"/>
    </source>
</evidence>
<evidence type="ECO:0000313" key="2">
    <source>
        <dbReference type="EMBL" id="GBC09359.1"/>
    </source>
</evidence>
<dbReference type="EMBL" id="BLAL01000050">
    <property type="protein sequence ID" value="GES80467.1"/>
    <property type="molecule type" value="Genomic_DNA"/>
</dbReference>
<sequence>MRKGKDYSEEEYKDATELDDDNEIMNNRTEDEDEYKTEDENVDEFVAEDEDELVAETQVKRCQIGYQSVINQVPD</sequence>
<organism evidence="2 4">
    <name type="scientific">Rhizophagus clarus</name>
    <dbReference type="NCBI Taxonomy" id="94130"/>
    <lineage>
        <taxon>Eukaryota</taxon>
        <taxon>Fungi</taxon>
        <taxon>Fungi incertae sedis</taxon>
        <taxon>Mucoromycota</taxon>
        <taxon>Glomeromycotina</taxon>
        <taxon>Glomeromycetes</taxon>
        <taxon>Glomerales</taxon>
        <taxon>Glomeraceae</taxon>
        <taxon>Rhizophagus</taxon>
    </lineage>
</organism>
<protein>
    <submittedName>
        <fullName evidence="2">Uncharacterized protein</fullName>
    </submittedName>
</protein>
<dbReference type="Proteomes" id="UP000615446">
    <property type="component" value="Unassembled WGS sequence"/>
</dbReference>
<evidence type="ECO:0000313" key="3">
    <source>
        <dbReference type="EMBL" id="GES80467.1"/>
    </source>
</evidence>
<dbReference type="EMBL" id="BEXD01004292">
    <property type="protein sequence ID" value="GBC09359.1"/>
    <property type="molecule type" value="Genomic_DNA"/>
</dbReference>
<reference evidence="3" key="2">
    <citation type="submission" date="2019-10" db="EMBL/GenBank/DDBJ databases">
        <title>Conservation and host-specific expression of non-tandemly repeated heterogenous ribosome RNA gene in arbuscular mycorrhizal fungi.</title>
        <authorList>
            <person name="Maeda T."/>
            <person name="Kobayashi Y."/>
            <person name="Nakagawa T."/>
            <person name="Ezawa T."/>
            <person name="Yamaguchi K."/>
            <person name="Bino T."/>
            <person name="Nishimoto Y."/>
            <person name="Shigenobu S."/>
            <person name="Kawaguchi M."/>
        </authorList>
    </citation>
    <scope>NUCLEOTIDE SEQUENCE</scope>
    <source>
        <strain evidence="3">HR1</strain>
    </source>
</reference>
<proteinExistence type="predicted"/>
<evidence type="ECO:0000256" key="1">
    <source>
        <dbReference type="SAM" id="MobiDB-lite"/>
    </source>
</evidence>
<feature type="region of interest" description="Disordered" evidence="1">
    <location>
        <begin position="1"/>
        <end position="38"/>
    </location>
</feature>
<keyword evidence="4" id="KW-1185">Reference proteome</keyword>
<reference evidence="2 4" key="1">
    <citation type="submission" date="2017-11" db="EMBL/GenBank/DDBJ databases">
        <title>The genome of Rhizophagus clarus HR1 reveals common genetic basis of auxotrophy among arbuscular mycorrhizal fungi.</title>
        <authorList>
            <person name="Kobayashi Y."/>
        </authorList>
    </citation>
    <scope>NUCLEOTIDE SEQUENCE [LARGE SCALE GENOMIC DNA]</scope>
    <source>
        <strain evidence="2 4">HR1</strain>
    </source>
</reference>